<dbReference type="PANTHER" id="PTHR46268">
    <property type="entry name" value="STRESS RESPONSE PROTEIN NHAX"/>
    <property type="match status" value="1"/>
</dbReference>
<dbReference type="OrthoDB" id="9792500at2"/>
<dbReference type="Pfam" id="PF00582">
    <property type="entry name" value="Usp"/>
    <property type="match status" value="1"/>
</dbReference>
<dbReference type="AlphaFoldDB" id="A0A1S1HGN7"/>
<proteinExistence type="inferred from homology"/>
<keyword evidence="4" id="KW-1185">Reference proteome</keyword>
<feature type="domain" description="UspA" evidence="2">
    <location>
        <begin position="3"/>
        <end position="141"/>
    </location>
</feature>
<dbReference type="RefSeq" id="WP_015460123.1">
    <property type="nucleotide sequence ID" value="NZ_MIPT01000001.1"/>
</dbReference>
<comment type="caution">
    <text evidence="3">The sequence shown here is derived from an EMBL/GenBank/DDBJ whole genome shotgun (WGS) entry which is preliminary data.</text>
</comment>
<evidence type="ECO:0000256" key="1">
    <source>
        <dbReference type="ARBA" id="ARBA00008791"/>
    </source>
</evidence>
<dbReference type="SUPFAM" id="SSF52402">
    <property type="entry name" value="Adenine nucleotide alpha hydrolases-like"/>
    <property type="match status" value="1"/>
</dbReference>
<dbReference type="Proteomes" id="UP000179467">
    <property type="component" value="Unassembled WGS sequence"/>
</dbReference>
<dbReference type="InterPro" id="IPR014729">
    <property type="entry name" value="Rossmann-like_a/b/a_fold"/>
</dbReference>
<dbReference type="Gene3D" id="3.40.50.620">
    <property type="entry name" value="HUPs"/>
    <property type="match status" value="1"/>
</dbReference>
<dbReference type="EMBL" id="MIPT01000001">
    <property type="protein sequence ID" value="OHT19690.1"/>
    <property type="molecule type" value="Genomic_DNA"/>
</dbReference>
<dbReference type="PANTHER" id="PTHR46268:SF6">
    <property type="entry name" value="UNIVERSAL STRESS PROTEIN UP12"/>
    <property type="match status" value="1"/>
</dbReference>
<accession>A0A1S1HGN7</accession>
<dbReference type="PRINTS" id="PR01438">
    <property type="entry name" value="UNVRSLSTRESS"/>
</dbReference>
<sequence length="149" mass="16598">MAFRNILLPLDVNDLANADRALQDARFLAEAAGATVHLLHVRLYLPLSYVDFLPSSFDQEEKESCMEQLRAWKASLGLPEDRVTITLRRGPVPAEVLDEAAQREADLIIIGSRQPSMSTRLLGSNASSIIRDAKISVLVTRRQDQRETA</sequence>
<gene>
    <name evidence="3" type="primary">uspG</name>
    <name evidence="3" type="ORF">BHE75_01678</name>
</gene>
<dbReference type="InterPro" id="IPR006015">
    <property type="entry name" value="Universal_stress_UspA"/>
</dbReference>
<reference evidence="3 4" key="1">
    <citation type="submission" date="2016-09" db="EMBL/GenBank/DDBJ databases">
        <title>Metabolic pathway, cell adaptation mechanisms and a novel monoxygenase revealed through proteogenomic-transcription analysis of a Sphingomonas haloaromaticamans strain degrading the fungicide ortho-phenylphenol.</title>
        <authorList>
            <person name="Perruchon C."/>
            <person name="Papadopoulou E.S."/>
            <person name="Rousidou C."/>
            <person name="Vasileiadis S."/>
            <person name="Tanou G."/>
            <person name="Amoutzias G."/>
            <person name="Molassiotis A."/>
            <person name="Karpouzas D.G."/>
        </authorList>
    </citation>
    <scope>NUCLEOTIDE SEQUENCE [LARGE SCALE GENOMIC DNA]</scope>
    <source>
        <strain evidence="3 4">P3</strain>
    </source>
</reference>
<organism evidence="3 4">
    <name type="scientific">Edaphosphingomonas haloaromaticamans</name>
    <dbReference type="NCBI Taxonomy" id="653954"/>
    <lineage>
        <taxon>Bacteria</taxon>
        <taxon>Pseudomonadati</taxon>
        <taxon>Pseudomonadota</taxon>
        <taxon>Alphaproteobacteria</taxon>
        <taxon>Sphingomonadales</taxon>
        <taxon>Rhizorhabdaceae</taxon>
        <taxon>Edaphosphingomonas</taxon>
    </lineage>
</organism>
<protein>
    <submittedName>
        <fullName evidence="3">Universal stress protein G</fullName>
    </submittedName>
</protein>
<evidence type="ECO:0000313" key="3">
    <source>
        <dbReference type="EMBL" id="OHT19690.1"/>
    </source>
</evidence>
<dbReference type="InterPro" id="IPR006016">
    <property type="entry name" value="UspA"/>
</dbReference>
<evidence type="ECO:0000259" key="2">
    <source>
        <dbReference type="Pfam" id="PF00582"/>
    </source>
</evidence>
<name>A0A1S1HGN7_9SPHN</name>
<dbReference type="CDD" id="cd00293">
    <property type="entry name" value="USP-like"/>
    <property type="match status" value="1"/>
</dbReference>
<comment type="similarity">
    <text evidence="1">Belongs to the universal stress protein A family.</text>
</comment>
<evidence type="ECO:0000313" key="4">
    <source>
        <dbReference type="Proteomes" id="UP000179467"/>
    </source>
</evidence>